<comment type="subunit">
    <text evidence="3">Homodimer. Interacts with LigD.</text>
</comment>
<evidence type="ECO:0000256" key="3">
    <source>
        <dbReference type="HAMAP-Rule" id="MF_01875"/>
    </source>
</evidence>
<proteinExistence type="inferred from homology"/>
<dbReference type="Proteomes" id="UP001348265">
    <property type="component" value="Unassembled WGS sequence"/>
</dbReference>
<protein>
    <recommendedName>
        <fullName evidence="3">Non-homologous end joining protein Ku</fullName>
    </recommendedName>
</protein>
<comment type="function">
    <text evidence="3">With LigD forms a non-homologous end joining (NHEJ) DNA repair enzyme, which repairs dsDNA breaks with reduced fidelity. Binds linear dsDNA with 5'- and 3'- overhangs but not closed circular dsDNA nor ssDNA. Recruits and stimulates the ligase activity of LigD.</text>
</comment>
<sequence length="327" mass="35068">MPHALWQGALSFGLVTVPISLHAATDSGPSVPFVRVHKADGGRVRNQAVCSLEETEVPTEEIGRGYVTGERIVPLTDDDLAQLPLPTAKTLTILAFVPAGDVDPLQIERGYYVAPNGPAANKPYVLLREAMEDHGSVAIGKIALRSKETLALVRPMGDVLVLHALRWPDQIRTPAGVVPDRPVDISEAELAAAEELMASYGPLDEEDLRDHYRERIEEIVAARLENRDIEAPGEAPQPRGQVLDLMAALEDSVRAARNSRGEATGGTQASVTPLRAIEDKVTGTARRSPARRNARTPKETGGKKTTNKASAKKSAAKKKATGGRRAG</sequence>
<keyword evidence="3" id="KW-0234">DNA repair</keyword>
<keyword evidence="1 3" id="KW-0238">DNA-binding</keyword>
<keyword evidence="7" id="KW-1185">Reference proteome</keyword>
<keyword evidence="3" id="KW-0227">DNA damage</keyword>
<dbReference type="PIRSF" id="PIRSF006493">
    <property type="entry name" value="Prok_Ku"/>
    <property type="match status" value="1"/>
</dbReference>
<dbReference type="InterPro" id="IPR006164">
    <property type="entry name" value="DNA_bd_Ku70/Ku80"/>
</dbReference>
<name>A0ABU7X659_9ACTN</name>
<evidence type="ECO:0000256" key="2">
    <source>
        <dbReference type="ARBA" id="ARBA00023172"/>
    </source>
</evidence>
<gene>
    <name evidence="3" type="primary">ku</name>
    <name evidence="6" type="ORF">RB636_39400</name>
</gene>
<organism evidence="6 7">
    <name type="scientific">Streptomyces chrestomyceticus</name>
    <dbReference type="NCBI Taxonomy" id="68185"/>
    <lineage>
        <taxon>Bacteria</taxon>
        <taxon>Bacillati</taxon>
        <taxon>Actinomycetota</taxon>
        <taxon>Actinomycetes</taxon>
        <taxon>Kitasatosporales</taxon>
        <taxon>Streptomycetaceae</taxon>
        <taxon>Streptomyces</taxon>
    </lineage>
</organism>
<dbReference type="SUPFAM" id="SSF100939">
    <property type="entry name" value="SPOC domain-like"/>
    <property type="match status" value="1"/>
</dbReference>
<dbReference type="SMART" id="SM00559">
    <property type="entry name" value="Ku78"/>
    <property type="match status" value="1"/>
</dbReference>
<comment type="caution">
    <text evidence="6">The sequence shown here is derived from an EMBL/GenBank/DDBJ whole genome shotgun (WGS) entry which is preliminary data.</text>
</comment>
<evidence type="ECO:0000256" key="1">
    <source>
        <dbReference type="ARBA" id="ARBA00023125"/>
    </source>
</evidence>
<dbReference type="Pfam" id="PF02735">
    <property type="entry name" value="Ku"/>
    <property type="match status" value="1"/>
</dbReference>
<evidence type="ECO:0000313" key="6">
    <source>
        <dbReference type="EMBL" id="MEF3119230.1"/>
    </source>
</evidence>
<dbReference type="RefSeq" id="WP_331790046.1">
    <property type="nucleotide sequence ID" value="NZ_JAVFKM010000040.1"/>
</dbReference>
<keyword evidence="2 3" id="KW-0233">DNA recombination</keyword>
<comment type="similarity">
    <text evidence="3">Belongs to the prokaryotic Ku family.</text>
</comment>
<dbReference type="PANTHER" id="PTHR41251">
    <property type="entry name" value="NON-HOMOLOGOUS END JOINING PROTEIN KU"/>
    <property type="match status" value="1"/>
</dbReference>
<dbReference type="EMBL" id="JAVFKM010000040">
    <property type="protein sequence ID" value="MEF3119230.1"/>
    <property type="molecule type" value="Genomic_DNA"/>
</dbReference>
<evidence type="ECO:0000256" key="4">
    <source>
        <dbReference type="SAM" id="MobiDB-lite"/>
    </source>
</evidence>
<evidence type="ECO:0000313" key="7">
    <source>
        <dbReference type="Proteomes" id="UP001348265"/>
    </source>
</evidence>
<feature type="domain" description="Ku" evidence="5">
    <location>
        <begin position="54"/>
        <end position="182"/>
    </location>
</feature>
<reference evidence="6 7" key="1">
    <citation type="submission" date="2023-08" db="EMBL/GenBank/DDBJ databases">
        <authorList>
            <person name="Sharma P."/>
            <person name="Verma V."/>
            <person name="Mohan M.K."/>
            <person name="Dubey A.K."/>
        </authorList>
    </citation>
    <scope>NUCLEOTIDE SEQUENCE [LARGE SCALE GENOMIC DNA]</scope>
    <source>
        <strain evidence="6 7">ADP4</strain>
    </source>
</reference>
<dbReference type="Gene3D" id="2.40.290.10">
    <property type="match status" value="1"/>
</dbReference>
<dbReference type="InterPro" id="IPR016194">
    <property type="entry name" value="SPOC-like_C_dom_sf"/>
</dbReference>
<evidence type="ECO:0000259" key="5">
    <source>
        <dbReference type="SMART" id="SM00559"/>
    </source>
</evidence>
<feature type="compositionally biased region" description="Basic residues" evidence="4">
    <location>
        <begin position="310"/>
        <end position="327"/>
    </location>
</feature>
<dbReference type="InterPro" id="IPR009187">
    <property type="entry name" value="Prok_Ku"/>
</dbReference>
<feature type="region of interest" description="Disordered" evidence="4">
    <location>
        <begin position="254"/>
        <end position="327"/>
    </location>
</feature>
<accession>A0ABU7X659</accession>
<dbReference type="HAMAP" id="MF_01875">
    <property type="entry name" value="Prokaryotic_Ku"/>
    <property type="match status" value="1"/>
</dbReference>
<dbReference type="PANTHER" id="PTHR41251:SF1">
    <property type="entry name" value="NON-HOMOLOGOUS END JOINING PROTEIN KU"/>
    <property type="match status" value="1"/>
</dbReference>
<dbReference type="NCBIfam" id="TIGR02772">
    <property type="entry name" value="Ku_bact"/>
    <property type="match status" value="1"/>
</dbReference>